<reference evidence="1 2" key="1">
    <citation type="journal article" date="2008" name="Int. J. Syst. Evol. Microbiol.">
        <title>Description of Roseateles aquatilis sp. nov. and Roseateles terrae sp. nov., in the class Betaproteobacteria, and emended description of the genus Roseateles.</title>
        <authorList>
            <person name="Gomila M."/>
            <person name="Bowien B."/>
            <person name="Falsen E."/>
            <person name="Moore E.R."/>
            <person name="Lalucat J."/>
        </authorList>
    </citation>
    <scope>NUCLEOTIDE SEQUENCE [LARGE SCALE GENOMIC DNA]</scope>
    <source>
        <strain evidence="1 2">CCUG 48205</strain>
    </source>
</reference>
<dbReference type="EMBL" id="NIOF01000002">
    <property type="protein sequence ID" value="OWQ92029.1"/>
    <property type="molecule type" value="Genomic_DNA"/>
</dbReference>
<protein>
    <submittedName>
        <fullName evidence="1">Uncharacterized protein</fullName>
    </submittedName>
</protein>
<dbReference type="AlphaFoldDB" id="A0A246JIE9"/>
<dbReference type="RefSeq" id="WP_088383868.1">
    <property type="nucleotide sequence ID" value="NZ_NIOF01000002.1"/>
</dbReference>
<proteinExistence type="predicted"/>
<accession>A0A246JIE9</accession>
<keyword evidence="2" id="KW-1185">Reference proteome</keyword>
<sequence>MAEFNSRQVANLAASPLIKNPPYDHGKVSILIATTPAVAAYAQNDTLLLATIQKGSRILRSGKAWNGAFGAGVTLAIGVRNAKTKVVIDAAGILAATSVATAGLVKNLDTGALLNQANGYVVPDDVEVYATLAGAAPTANIQAEFELHYLGPKAG</sequence>
<name>A0A246JIE9_9BURK</name>
<gene>
    <name evidence="1" type="ORF">CDN99_06635</name>
</gene>
<dbReference type="Proteomes" id="UP000197468">
    <property type="component" value="Unassembled WGS sequence"/>
</dbReference>
<organism evidence="1 2">
    <name type="scientific">Roseateles aquatilis</name>
    <dbReference type="NCBI Taxonomy" id="431061"/>
    <lineage>
        <taxon>Bacteria</taxon>
        <taxon>Pseudomonadati</taxon>
        <taxon>Pseudomonadota</taxon>
        <taxon>Betaproteobacteria</taxon>
        <taxon>Burkholderiales</taxon>
        <taxon>Sphaerotilaceae</taxon>
        <taxon>Roseateles</taxon>
    </lineage>
</organism>
<dbReference type="OrthoDB" id="9034628at2"/>
<evidence type="ECO:0000313" key="1">
    <source>
        <dbReference type="EMBL" id="OWQ92029.1"/>
    </source>
</evidence>
<comment type="caution">
    <text evidence="1">The sequence shown here is derived from an EMBL/GenBank/DDBJ whole genome shotgun (WGS) entry which is preliminary data.</text>
</comment>
<evidence type="ECO:0000313" key="2">
    <source>
        <dbReference type="Proteomes" id="UP000197468"/>
    </source>
</evidence>